<comment type="caution">
    <text evidence="5">The sequence shown here is derived from an EMBL/GenBank/DDBJ whole genome shotgun (WGS) entry which is preliminary data.</text>
</comment>
<evidence type="ECO:0000256" key="4">
    <source>
        <dbReference type="ARBA" id="ARBA00023186"/>
    </source>
</evidence>
<keyword evidence="4" id="KW-0143">Chaperone</keyword>
<dbReference type="InterPro" id="IPR025734">
    <property type="entry name" value="EspG"/>
</dbReference>
<proteinExistence type="inferred from homology"/>
<accession>A0A073B3L6</accession>
<dbReference type="Proteomes" id="UP000031419">
    <property type="component" value="Unassembled WGS sequence"/>
</dbReference>
<dbReference type="RefSeq" id="WP_029722901.1">
    <property type="nucleotide sequence ID" value="NZ_JNVU01000002.1"/>
</dbReference>
<dbReference type="AlphaFoldDB" id="A0A073B3L6"/>
<gene>
    <name evidence="5" type="ORF">GU90_00205</name>
</gene>
<dbReference type="EMBL" id="JNVU01000002">
    <property type="protein sequence ID" value="KEI46111.1"/>
    <property type="molecule type" value="Genomic_DNA"/>
</dbReference>
<evidence type="ECO:0000256" key="1">
    <source>
        <dbReference type="ARBA" id="ARBA00004496"/>
    </source>
</evidence>
<organism evidence="5 6">
    <name type="scientific">Saccharopolyspora rectivirgula</name>
    <dbReference type="NCBI Taxonomy" id="28042"/>
    <lineage>
        <taxon>Bacteria</taxon>
        <taxon>Bacillati</taxon>
        <taxon>Actinomycetota</taxon>
        <taxon>Actinomycetes</taxon>
        <taxon>Pseudonocardiales</taxon>
        <taxon>Pseudonocardiaceae</taxon>
        <taxon>Saccharopolyspora</taxon>
    </lineage>
</organism>
<evidence type="ECO:0000256" key="2">
    <source>
        <dbReference type="ARBA" id="ARBA00006411"/>
    </source>
</evidence>
<keyword evidence="3" id="KW-0963">Cytoplasm</keyword>
<comment type="subcellular location">
    <subcellularLocation>
        <location evidence="1">Cytoplasm</location>
    </subcellularLocation>
</comment>
<protein>
    <recommendedName>
        <fullName evidence="7">Secretion protein EspG</fullName>
    </recommendedName>
</protein>
<dbReference type="STRING" id="28042.GU90_00205"/>
<keyword evidence="6" id="KW-1185">Reference proteome</keyword>
<dbReference type="OrthoDB" id="3679349at2"/>
<evidence type="ECO:0008006" key="7">
    <source>
        <dbReference type="Google" id="ProtNLM"/>
    </source>
</evidence>
<evidence type="ECO:0000256" key="3">
    <source>
        <dbReference type="ARBA" id="ARBA00022490"/>
    </source>
</evidence>
<dbReference type="Pfam" id="PF14011">
    <property type="entry name" value="ESX-1_EspG"/>
    <property type="match status" value="1"/>
</dbReference>
<name>A0A073B3L6_9PSEU</name>
<evidence type="ECO:0000313" key="6">
    <source>
        <dbReference type="Proteomes" id="UP000031419"/>
    </source>
</evidence>
<sequence>MVDDDTTTKLSTLEFDVLVEQLELPMPLVLKVPSPGRTHSERAELVETAWRSMRRRGLGRPTAVAPRLARMLRVLCQPDREVDGRLWLAGSCRLLAAARSGDPQGVLAVKTGETLVLREIPASGLARAAVSVLPPQPAGPGRSVSLRSRDLDSAAAETGSTVEHLAAALRKRGVRSDDAEMLTRMVTGAGWRGQFGAAAKDQLGQRVRGSYVVGFFDTEHGRYVQLRRPSPSAELWSTIAPVDQRRLLAHVEELLAEVTCREPSPIGLG</sequence>
<reference evidence="5 6" key="1">
    <citation type="submission" date="2014-06" db="EMBL/GenBank/DDBJ databases">
        <title>Saccharopolyspora rectivirgula DSM-43113 Genome sequencing.</title>
        <authorList>
            <person name="Barrera C."/>
            <person name="Millon L."/>
            <person name="Rognon B."/>
            <person name="Zaugg C."/>
            <person name="Monod M."/>
        </authorList>
    </citation>
    <scope>NUCLEOTIDE SEQUENCE [LARGE SCALE GENOMIC DNA]</scope>
    <source>
        <strain evidence="5 6">DSM 43113</strain>
    </source>
</reference>
<dbReference type="eggNOG" id="ENOG5033TZG">
    <property type="taxonomic scope" value="Bacteria"/>
</dbReference>
<comment type="similarity">
    <text evidence="2">Belongs to the EspG family.</text>
</comment>
<evidence type="ECO:0000313" key="5">
    <source>
        <dbReference type="EMBL" id="KEI46111.1"/>
    </source>
</evidence>